<evidence type="ECO:0000313" key="3">
    <source>
        <dbReference type="Proteomes" id="UP001303046"/>
    </source>
</evidence>
<protein>
    <submittedName>
        <fullName evidence="2">Uncharacterized protein</fullName>
    </submittedName>
</protein>
<proteinExistence type="predicted"/>
<evidence type="ECO:0000256" key="1">
    <source>
        <dbReference type="SAM" id="MobiDB-lite"/>
    </source>
</evidence>
<evidence type="ECO:0000313" key="2">
    <source>
        <dbReference type="EMBL" id="KAK6763498.1"/>
    </source>
</evidence>
<gene>
    <name evidence="2" type="primary">Necator_chrX.g24158</name>
    <name evidence="2" type="ORF">RB195_023993</name>
</gene>
<keyword evidence="3" id="KW-1185">Reference proteome</keyword>
<organism evidence="2 3">
    <name type="scientific">Necator americanus</name>
    <name type="common">Human hookworm</name>
    <dbReference type="NCBI Taxonomy" id="51031"/>
    <lineage>
        <taxon>Eukaryota</taxon>
        <taxon>Metazoa</taxon>
        <taxon>Ecdysozoa</taxon>
        <taxon>Nematoda</taxon>
        <taxon>Chromadorea</taxon>
        <taxon>Rhabditida</taxon>
        <taxon>Rhabditina</taxon>
        <taxon>Rhabditomorpha</taxon>
        <taxon>Strongyloidea</taxon>
        <taxon>Ancylostomatidae</taxon>
        <taxon>Bunostominae</taxon>
        <taxon>Necator</taxon>
    </lineage>
</organism>
<feature type="region of interest" description="Disordered" evidence="1">
    <location>
        <begin position="186"/>
        <end position="212"/>
    </location>
</feature>
<feature type="compositionally biased region" description="Basic and acidic residues" evidence="1">
    <location>
        <begin position="200"/>
        <end position="212"/>
    </location>
</feature>
<name>A0ABR1ELJ9_NECAM</name>
<dbReference type="Proteomes" id="UP001303046">
    <property type="component" value="Unassembled WGS sequence"/>
</dbReference>
<dbReference type="EMBL" id="JAVFWL010000006">
    <property type="protein sequence ID" value="KAK6763498.1"/>
    <property type="molecule type" value="Genomic_DNA"/>
</dbReference>
<accession>A0ABR1ELJ9</accession>
<reference evidence="2 3" key="1">
    <citation type="submission" date="2023-08" db="EMBL/GenBank/DDBJ databases">
        <title>A Necator americanus chromosomal reference genome.</title>
        <authorList>
            <person name="Ilik V."/>
            <person name="Petrzelkova K.J."/>
            <person name="Pardy F."/>
            <person name="Fuh T."/>
            <person name="Niatou-Singa F.S."/>
            <person name="Gouil Q."/>
            <person name="Baker L."/>
            <person name="Ritchie M.E."/>
            <person name="Jex A.R."/>
            <person name="Gazzola D."/>
            <person name="Li H."/>
            <person name="Toshio Fujiwara R."/>
            <person name="Zhan B."/>
            <person name="Aroian R.V."/>
            <person name="Pafco B."/>
            <person name="Schwarz E.M."/>
        </authorList>
    </citation>
    <scope>NUCLEOTIDE SEQUENCE [LARGE SCALE GENOMIC DNA]</scope>
    <source>
        <strain evidence="2 3">Aroian</strain>
        <tissue evidence="2">Whole animal</tissue>
    </source>
</reference>
<comment type="caution">
    <text evidence="2">The sequence shown here is derived from an EMBL/GenBank/DDBJ whole genome shotgun (WGS) entry which is preliminary data.</text>
</comment>
<sequence>MSREIRGCLRKAGLQNDVRVVEIPPTNLKGQLNTFIKDRPLVIIDNCTIYCSDANERKVGGPAIAVGNYYNNLVEGFGSTSRCAFVRLRDRRGLKLWIVSAHTSTETAEDHKKDAFYDELSILISKIPSQQAVTVEIAMNEMQRWDLNNNPMCLENAPRKKFAFASAETKSTYSSVCVARASGDFSQEKRLKRRKRRQLRSRERMDVKSEGV</sequence>
<feature type="compositionally biased region" description="Basic residues" evidence="1">
    <location>
        <begin position="190"/>
        <end position="199"/>
    </location>
</feature>